<gene>
    <name evidence="4" type="ORF">LPJ53_005830</name>
</gene>
<evidence type="ECO:0000256" key="2">
    <source>
        <dbReference type="ARBA" id="ARBA00022737"/>
    </source>
</evidence>
<dbReference type="OrthoDB" id="660555at2759"/>
<dbReference type="AlphaFoldDB" id="A0A9W7XVS8"/>
<keyword evidence="1" id="KW-0433">Leucine-rich repeat</keyword>
<keyword evidence="2" id="KW-0677">Repeat</keyword>
<protein>
    <recommendedName>
        <fullName evidence="6">L domain-like protein</fullName>
    </recommendedName>
</protein>
<dbReference type="InterPro" id="IPR003591">
    <property type="entry name" value="Leu-rich_rpt_typical-subtyp"/>
</dbReference>
<dbReference type="SUPFAM" id="SSF52075">
    <property type="entry name" value="Outer arm dynein light chain 1"/>
    <property type="match status" value="1"/>
</dbReference>
<dbReference type="Pfam" id="PF13855">
    <property type="entry name" value="LRR_8"/>
    <property type="match status" value="1"/>
</dbReference>
<evidence type="ECO:0008006" key="6">
    <source>
        <dbReference type="Google" id="ProtNLM"/>
    </source>
</evidence>
<feature type="compositionally biased region" description="Polar residues" evidence="3">
    <location>
        <begin position="1"/>
        <end position="11"/>
    </location>
</feature>
<dbReference type="PANTHER" id="PTHR48051">
    <property type="match status" value="1"/>
</dbReference>
<dbReference type="Proteomes" id="UP001149813">
    <property type="component" value="Unassembled WGS sequence"/>
</dbReference>
<dbReference type="GO" id="GO:0005737">
    <property type="term" value="C:cytoplasm"/>
    <property type="evidence" value="ECO:0007669"/>
    <property type="project" value="TreeGrafter"/>
</dbReference>
<proteinExistence type="predicted"/>
<comment type="caution">
    <text evidence="4">The sequence shown here is derived from an EMBL/GenBank/DDBJ whole genome shotgun (WGS) entry which is preliminary data.</text>
</comment>
<evidence type="ECO:0000256" key="3">
    <source>
        <dbReference type="SAM" id="MobiDB-lite"/>
    </source>
</evidence>
<dbReference type="SMART" id="SM00369">
    <property type="entry name" value="LRR_TYP"/>
    <property type="match status" value="2"/>
</dbReference>
<evidence type="ECO:0000313" key="5">
    <source>
        <dbReference type="Proteomes" id="UP001149813"/>
    </source>
</evidence>
<keyword evidence="5" id="KW-1185">Reference proteome</keyword>
<feature type="region of interest" description="Disordered" evidence="3">
    <location>
        <begin position="1"/>
        <end position="20"/>
    </location>
</feature>
<dbReference type="PANTHER" id="PTHR48051:SF1">
    <property type="entry name" value="RAS SUPPRESSOR PROTEIN 1"/>
    <property type="match status" value="1"/>
</dbReference>
<evidence type="ECO:0000313" key="4">
    <source>
        <dbReference type="EMBL" id="KAJ1719404.1"/>
    </source>
</evidence>
<accession>A0A9W7XVS8</accession>
<reference evidence="4" key="1">
    <citation type="submission" date="2022-07" db="EMBL/GenBank/DDBJ databases">
        <title>Phylogenomic reconstructions and comparative analyses of Kickxellomycotina fungi.</title>
        <authorList>
            <person name="Reynolds N.K."/>
            <person name="Stajich J.E."/>
            <person name="Barry K."/>
            <person name="Grigoriev I.V."/>
            <person name="Crous P."/>
            <person name="Smith M.E."/>
        </authorList>
    </citation>
    <scope>NUCLEOTIDE SEQUENCE</scope>
    <source>
        <strain evidence="4">NBRC 32514</strain>
    </source>
</reference>
<dbReference type="Gene3D" id="3.80.10.10">
    <property type="entry name" value="Ribonuclease Inhibitor"/>
    <property type="match status" value="1"/>
</dbReference>
<name>A0A9W7XVS8_9FUNG</name>
<dbReference type="InterPro" id="IPR032675">
    <property type="entry name" value="LRR_dom_sf"/>
</dbReference>
<dbReference type="EMBL" id="JANBOJ010000406">
    <property type="protein sequence ID" value="KAJ1719404.1"/>
    <property type="molecule type" value="Genomic_DNA"/>
</dbReference>
<dbReference type="InterPro" id="IPR001611">
    <property type="entry name" value="Leu-rich_rpt"/>
</dbReference>
<dbReference type="InterPro" id="IPR050216">
    <property type="entry name" value="LRR_domain-containing"/>
</dbReference>
<feature type="region of interest" description="Disordered" evidence="3">
    <location>
        <begin position="144"/>
        <end position="169"/>
    </location>
</feature>
<evidence type="ECO:0000256" key="1">
    <source>
        <dbReference type="ARBA" id="ARBA00022614"/>
    </source>
</evidence>
<sequence>MSSGNGLSQPGTPSPPHPLQRAWAAAASVSFPTPQPLAARNASMMRLPSTSPAHHRQMLQRAHSLQTSGSFTPDAALTRSTAQQQQMLQQQGAYTVAPEMTYHMSQLGSPQGLAVRYPGPQFSPGRKRLPAADATPRRIRRRLFFEDDSDGGGGGGGSGAPDDVARRARQRREASAAALAVIREAVEVGEAHIDLSDLGLDSVPDELAELKDLVVLTPGHMLATALQLNLNSNRLASFPLAACELTNLTTLIVSNNRITHLPPEIGNLAALQELSVAHNRLRSLPVELLRLGELQRLSVFPNPFAPQPAQDAQARETWPHVVRLQDGGVPRLSDLAARRLARPQLAALKHRLAQCLGPLRPALGRIVGPAVEPEDGGVLQALRAQHLAVPVGHLCAACGQWFLTPAAEVTVWMKAMPLVAREAPFRVRLCSRNCLGSEALASLLKRT</sequence>
<dbReference type="PROSITE" id="PS51450">
    <property type="entry name" value="LRR"/>
    <property type="match status" value="1"/>
</dbReference>
<organism evidence="4 5">
    <name type="scientific">Coemansia erecta</name>
    <dbReference type="NCBI Taxonomy" id="147472"/>
    <lineage>
        <taxon>Eukaryota</taxon>
        <taxon>Fungi</taxon>
        <taxon>Fungi incertae sedis</taxon>
        <taxon>Zoopagomycota</taxon>
        <taxon>Kickxellomycotina</taxon>
        <taxon>Kickxellomycetes</taxon>
        <taxon>Kickxellales</taxon>
        <taxon>Kickxellaceae</taxon>
        <taxon>Coemansia</taxon>
    </lineage>
</organism>